<accession>A0ABN6MX99</accession>
<dbReference type="InterPro" id="IPR011006">
    <property type="entry name" value="CheY-like_superfamily"/>
</dbReference>
<proteinExistence type="predicted"/>
<sequence length="227" mass="24415">MTADTLVLVVDDDESVRTGLTRVLRSAGYAVEAFEGARQLLSRLPSVDLPCCIVSDVRMPGMDGLALLEELGSGTAPALVFLTGFADVPTTLRAMKHGALDLLEKPVSSDVLLAAVAAAIERALKNEETRHRVHDLRERYRTLTPRERQVFALVTAGLLNKQVGYELGTSEKTVKVQRARVIEKMGARSLADLVRMADRLGIAASVDGAPAGEVHRTAPPTELAAHL</sequence>
<dbReference type="Pfam" id="PF00196">
    <property type="entry name" value="GerE"/>
    <property type="match status" value="1"/>
</dbReference>
<reference evidence="8" key="1">
    <citation type="journal article" date="2022" name="Int. J. Syst. Evol. Microbiol.">
        <title>Anaeromyxobacter oryzae sp. nov., Anaeromyxobacter diazotrophicus sp. nov. and Anaeromyxobacter paludicola sp. nov., isolated from paddy soils.</title>
        <authorList>
            <person name="Itoh H."/>
            <person name="Xu Z."/>
            <person name="Mise K."/>
            <person name="Masuda Y."/>
            <person name="Ushijima N."/>
            <person name="Hayakawa C."/>
            <person name="Shiratori Y."/>
            <person name="Senoo K."/>
        </authorList>
    </citation>
    <scope>NUCLEOTIDE SEQUENCE [LARGE SCALE GENOMIC DNA]</scope>
    <source>
        <strain evidence="8">Red232</strain>
    </source>
</reference>
<dbReference type="EMBL" id="AP025591">
    <property type="protein sequence ID" value="BDG05612.1"/>
    <property type="molecule type" value="Genomic_DNA"/>
</dbReference>
<feature type="modified residue" description="4-aspartylphosphate" evidence="4">
    <location>
        <position position="56"/>
    </location>
</feature>
<evidence type="ECO:0000256" key="1">
    <source>
        <dbReference type="ARBA" id="ARBA00023015"/>
    </source>
</evidence>
<evidence type="ECO:0000259" key="5">
    <source>
        <dbReference type="PROSITE" id="PS50043"/>
    </source>
</evidence>
<dbReference type="Gene3D" id="3.40.50.2300">
    <property type="match status" value="1"/>
</dbReference>
<dbReference type="RefSeq" id="WP_248354602.1">
    <property type="nucleotide sequence ID" value="NZ_AP025591.1"/>
</dbReference>
<evidence type="ECO:0000313" key="8">
    <source>
        <dbReference type="Proteomes" id="UP001162891"/>
    </source>
</evidence>
<feature type="domain" description="HTH luxR-type" evidence="5">
    <location>
        <begin position="136"/>
        <end position="201"/>
    </location>
</feature>
<gene>
    <name evidence="7" type="primary">nwsB</name>
    <name evidence="7" type="ORF">AMOR_46080</name>
</gene>
<dbReference type="PROSITE" id="PS50043">
    <property type="entry name" value="HTH_LUXR_2"/>
    <property type="match status" value="1"/>
</dbReference>
<dbReference type="CDD" id="cd06170">
    <property type="entry name" value="LuxR_C_like"/>
    <property type="match status" value="1"/>
</dbReference>
<evidence type="ECO:0000259" key="6">
    <source>
        <dbReference type="PROSITE" id="PS50110"/>
    </source>
</evidence>
<dbReference type="SMART" id="SM00448">
    <property type="entry name" value="REC"/>
    <property type="match status" value="1"/>
</dbReference>
<protein>
    <submittedName>
        <fullName evidence="7">DNA-binding response regulator</fullName>
    </submittedName>
</protein>
<dbReference type="SMART" id="SM00421">
    <property type="entry name" value="HTH_LUXR"/>
    <property type="match status" value="1"/>
</dbReference>
<evidence type="ECO:0000256" key="3">
    <source>
        <dbReference type="ARBA" id="ARBA00023163"/>
    </source>
</evidence>
<dbReference type="SUPFAM" id="SSF46894">
    <property type="entry name" value="C-terminal effector domain of the bipartite response regulators"/>
    <property type="match status" value="1"/>
</dbReference>
<evidence type="ECO:0000313" key="7">
    <source>
        <dbReference type="EMBL" id="BDG05612.1"/>
    </source>
</evidence>
<dbReference type="InterPro" id="IPR016032">
    <property type="entry name" value="Sig_transdc_resp-reg_C-effctor"/>
</dbReference>
<dbReference type="SUPFAM" id="SSF52172">
    <property type="entry name" value="CheY-like"/>
    <property type="match status" value="1"/>
</dbReference>
<evidence type="ECO:0000256" key="2">
    <source>
        <dbReference type="ARBA" id="ARBA00023125"/>
    </source>
</evidence>
<keyword evidence="4" id="KW-0597">Phosphoprotein</keyword>
<evidence type="ECO:0000256" key="4">
    <source>
        <dbReference type="PROSITE-ProRule" id="PRU00169"/>
    </source>
</evidence>
<name>A0ABN6MX99_9BACT</name>
<dbReference type="Pfam" id="PF00072">
    <property type="entry name" value="Response_reg"/>
    <property type="match status" value="1"/>
</dbReference>
<dbReference type="PRINTS" id="PR00038">
    <property type="entry name" value="HTHLUXR"/>
</dbReference>
<dbReference type="GO" id="GO:0003677">
    <property type="term" value="F:DNA binding"/>
    <property type="evidence" value="ECO:0007669"/>
    <property type="project" value="UniProtKB-KW"/>
</dbReference>
<feature type="domain" description="Response regulatory" evidence="6">
    <location>
        <begin position="6"/>
        <end position="120"/>
    </location>
</feature>
<dbReference type="Proteomes" id="UP001162891">
    <property type="component" value="Chromosome"/>
</dbReference>
<dbReference type="Gene3D" id="1.10.10.10">
    <property type="entry name" value="Winged helix-like DNA-binding domain superfamily/Winged helix DNA-binding domain"/>
    <property type="match status" value="1"/>
</dbReference>
<keyword evidence="1" id="KW-0805">Transcription regulation</keyword>
<organism evidence="7 8">
    <name type="scientific">Anaeromyxobacter oryzae</name>
    <dbReference type="NCBI Taxonomy" id="2918170"/>
    <lineage>
        <taxon>Bacteria</taxon>
        <taxon>Pseudomonadati</taxon>
        <taxon>Myxococcota</taxon>
        <taxon>Myxococcia</taxon>
        <taxon>Myxococcales</taxon>
        <taxon>Cystobacterineae</taxon>
        <taxon>Anaeromyxobacteraceae</taxon>
        <taxon>Anaeromyxobacter</taxon>
    </lineage>
</organism>
<dbReference type="InterPro" id="IPR001789">
    <property type="entry name" value="Sig_transdc_resp-reg_receiver"/>
</dbReference>
<dbReference type="PANTHER" id="PTHR44688:SF16">
    <property type="entry name" value="DNA-BINDING TRANSCRIPTIONAL ACTIVATOR DEVR_DOSR"/>
    <property type="match status" value="1"/>
</dbReference>
<dbReference type="InterPro" id="IPR000792">
    <property type="entry name" value="Tscrpt_reg_LuxR_C"/>
</dbReference>
<keyword evidence="2 7" id="KW-0238">DNA-binding</keyword>
<keyword evidence="3" id="KW-0804">Transcription</keyword>
<dbReference type="InterPro" id="IPR036388">
    <property type="entry name" value="WH-like_DNA-bd_sf"/>
</dbReference>
<keyword evidence="8" id="KW-1185">Reference proteome</keyword>
<dbReference type="PANTHER" id="PTHR44688">
    <property type="entry name" value="DNA-BINDING TRANSCRIPTIONAL ACTIVATOR DEVR_DOSR"/>
    <property type="match status" value="1"/>
</dbReference>
<dbReference type="PROSITE" id="PS50110">
    <property type="entry name" value="RESPONSE_REGULATORY"/>
    <property type="match status" value="1"/>
</dbReference>